<feature type="domain" description="Archaeal Type IV pilin N-terminal" evidence="2">
    <location>
        <begin position="10"/>
        <end position="87"/>
    </location>
</feature>
<sequence length="233" mass="24584">MTNVRKKNDEAVSPVIGVMLMLVVTIIIAAVVSGFAGGLASTQEKAPAASFEARIANSGSWGTSTFDLLCLATDQPIPTKDLKLVTTWTRSNGTSLSTVVTGPSTVPNTAYSTYSYNSPLGFGPGVNQTAYSGNYYTDQHYGNYTLMAGTRLHNTAAGWGTSTGGYGVSPDTRYQYSTGSYGLGPGESGVDAMMAILGLDWYELRPGGVVNVKLIHVPSQKVIFDKDVVVEEG</sequence>
<evidence type="ECO:0000313" key="4">
    <source>
        <dbReference type="Proteomes" id="UP001626603"/>
    </source>
</evidence>
<dbReference type="AlphaFoldDB" id="A0ABD8AA90"/>
<dbReference type="EMBL" id="CP137641">
    <property type="protein sequence ID" value="WOX55511.1"/>
    <property type="molecule type" value="Genomic_DNA"/>
</dbReference>
<organism evidence="3 4">
    <name type="scientific">Methanoculleus palmolei</name>
    <dbReference type="NCBI Taxonomy" id="72612"/>
    <lineage>
        <taxon>Archaea</taxon>
        <taxon>Methanobacteriati</taxon>
        <taxon>Methanobacteriota</taxon>
        <taxon>Stenosarchaea group</taxon>
        <taxon>Methanomicrobia</taxon>
        <taxon>Methanomicrobiales</taxon>
        <taxon>Methanomicrobiaceae</taxon>
        <taxon>Methanoculleus</taxon>
    </lineage>
</organism>
<gene>
    <name evidence="3" type="ORF">R6Y95_08565</name>
</gene>
<proteinExistence type="predicted"/>
<dbReference type="InterPro" id="IPR012859">
    <property type="entry name" value="Pilin_N_archaeal"/>
</dbReference>
<dbReference type="Pfam" id="PF07790">
    <property type="entry name" value="Pilin_N"/>
    <property type="match status" value="1"/>
</dbReference>
<dbReference type="Proteomes" id="UP001626603">
    <property type="component" value="Chromosome"/>
</dbReference>
<keyword evidence="1" id="KW-0812">Transmembrane</keyword>
<accession>A0ABD8AA90</accession>
<keyword evidence="1" id="KW-0472">Membrane</keyword>
<dbReference type="InterPro" id="IPR013373">
    <property type="entry name" value="Flagellin/pilin_N_arc"/>
</dbReference>
<feature type="transmembrane region" description="Helical" evidence="1">
    <location>
        <begin position="12"/>
        <end position="36"/>
    </location>
</feature>
<evidence type="ECO:0000256" key="1">
    <source>
        <dbReference type="SAM" id="Phobius"/>
    </source>
</evidence>
<keyword evidence="1" id="KW-1133">Transmembrane helix</keyword>
<protein>
    <submittedName>
        <fullName evidence="3">Type IV pilin N-terminal domain-containing protein</fullName>
    </submittedName>
</protein>
<name>A0ABD8AA90_9EURY</name>
<reference evidence="3 4" key="1">
    <citation type="submission" date="2023-10" db="EMBL/GenBank/DDBJ databases">
        <title>The complete genome sequence of Methanoculleus palmolei DSM 4273.</title>
        <authorList>
            <person name="Lai S.-J."/>
            <person name="You Y.-T."/>
            <person name="Chen S.-C."/>
        </authorList>
    </citation>
    <scope>NUCLEOTIDE SEQUENCE [LARGE SCALE GENOMIC DNA]</scope>
    <source>
        <strain evidence="3 4">DSM 4273</strain>
    </source>
</reference>
<evidence type="ECO:0000259" key="2">
    <source>
        <dbReference type="Pfam" id="PF07790"/>
    </source>
</evidence>
<dbReference type="NCBIfam" id="TIGR02537">
    <property type="entry name" value="arch_flag_Nterm"/>
    <property type="match status" value="1"/>
</dbReference>
<evidence type="ECO:0000313" key="3">
    <source>
        <dbReference type="EMBL" id="WOX55511.1"/>
    </source>
</evidence>
<keyword evidence="4" id="KW-1185">Reference proteome</keyword>